<dbReference type="Proteomes" id="UP000524246">
    <property type="component" value="Unassembled WGS sequence"/>
</dbReference>
<protein>
    <submittedName>
        <fullName evidence="3">Uncharacterized protein</fullName>
    </submittedName>
</protein>
<dbReference type="EMBL" id="JAAZON010000530">
    <property type="protein sequence ID" value="NMC63816.1"/>
    <property type="molecule type" value="Genomic_DNA"/>
</dbReference>
<keyword evidence="2" id="KW-0472">Membrane</keyword>
<feature type="transmembrane region" description="Helical" evidence="2">
    <location>
        <begin position="21"/>
        <end position="44"/>
    </location>
</feature>
<proteinExistence type="predicted"/>
<organism evidence="3 4">
    <name type="scientific">SAR324 cluster bacterium</name>
    <dbReference type="NCBI Taxonomy" id="2024889"/>
    <lineage>
        <taxon>Bacteria</taxon>
        <taxon>Deltaproteobacteria</taxon>
        <taxon>SAR324 cluster</taxon>
    </lineage>
</organism>
<keyword evidence="2" id="KW-0812">Transmembrane</keyword>
<gene>
    <name evidence="3" type="ORF">GYA55_11690</name>
</gene>
<evidence type="ECO:0000256" key="1">
    <source>
        <dbReference type="SAM" id="MobiDB-lite"/>
    </source>
</evidence>
<evidence type="ECO:0000313" key="4">
    <source>
        <dbReference type="Proteomes" id="UP000524246"/>
    </source>
</evidence>
<name>A0A7X9FT34_9DELT</name>
<sequence>MLFCDILYTIMRYIEIEPNPLINLPLAFGLLLSFIVHFAIFLSFSYTPKFQERTPFIANVSFEAPLREIKQSPLNESVAVPKDFATQVKRQTVSSPDNQNEASKSDIKPKHLL</sequence>
<reference evidence="3 4" key="1">
    <citation type="journal article" date="2020" name="Biotechnol. Biofuels">
        <title>New insights from the biogas microbiome by comprehensive genome-resolved metagenomics of nearly 1600 species originating from multiple anaerobic digesters.</title>
        <authorList>
            <person name="Campanaro S."/>
            <person name="Treu L."/>
            <person name="Rodriguez-R L.M."/>
            <person name="Kovalovszki A."/>
            <person name="Ziels R.M."/>
            <person name="Maus I."/>
            <person name="Zhu X."/>
            <person name="Kougias P.G."/>
            <person name="Basile A."/>
            <person name="Luo G."/>
            <person name="Schluter A."/>
            <person name="Konstantinidis K.T."/>
            <person name="Angelidaki I."/>
        </authorList>
    </citation>
    <scope>NUCLEOTIDE SEQUENCE [LARGE SCALE GENOMIC DNA]</scope>
    <source>
        <strain evidence="3">AS27yjCOA_65</strain>
    </source>
</reference>
<evidence type="ECO:0000256" key="2">
    <source>
        <dbReference type="SAM" id="Phobius"/>
    </source>
</evidence>
<feature type="compositionally biased region" description="Polar residues" evidence="1">
    <location>
        <begin position="89"/>
        <end position="102"/>
    </location>
</feature>
<feature type="non-terminal residue" evidence="3">
    <location>
        <position position="113"/>
    </location>
</feature>
<accession>A0A7X9FT34</accession>
<comment type="caution">
    <text evidence="3">The sequence shown here is derived from an EMBL/GenBank/DDBJ whole genome shotgun (WGS) entry which is preliminary data.</text>
</comment>
<dbReference type="AlphaFoldDB" id="A0A7X9FT34"/>
<feature type="region of interest" description="Disordered" evidence="1">
    <location>
        <begin position="89"/>
        <end position="113"/>
    </location>
</feature>
<feature type="compositionally biased region" description="Basic and acidic residues" evidence="1">
    <location>
        <begin position="103"/>
        <end position="113"/>
    </location>
</feature>
<keyword evidence="2" id="KW-1133">Transmembrane helix</keyword>
<evidence type="ECO:0000313" key="3">
    <source>
        <dbReference type="EMBL" id="NMC63816.1"/>
    </source>
</evidence>